<comment type="caution">
    <text evidence="1">The sequence shown here is derived from an EMBL/GenBank/DDBJ whole genome shotgun (WGS) entry which is preliminary data.</text>
</comment>
<dbReference type="InterPro" id="IPR009057">
    <property type="entry name" value="Homeodomain-like_sf"/>
</dbReference>
<dbReference type="EMBL" id="JAVRRT010000008">
    <property type="protein sequence ID" value="KAK5169556.1"/>
    <property type="molecule type" value="Genomic_DNA"/>
</dbReference>
<accession>A0AAV9P911</accession>
<dbReference type="RefSeq" id="XP_064658902.1">
    <property type="nucleotide sequence ID" value="XM_064802777.1"/>
</dbReference>
<sequence>MPGAGRKTPEIQQQIKELLEAGFDPTTIHRRLKVGRSSIYRMKRCLQRHGTTYMPKELNKKNGRPKVLTAEQELEVRDWLRKPDNRNRYLDDLVWLIHDRFNIVCSTTTMSKMKRKWTRVIEYEETGLPLDKITRDSLLETHPDLPILQDPAAMPVEETQPQDEQQMAAPTAAPALAPPQQSQMIQPVLQEMPVQTDPALVGMQMPVGGQRVGHDYQRDPIFD</sequence>
<dbReference type="AlphaFoldDB" id="A0AAV9P911"/>
<evidence type="ECO:0008006" key="3">
    <source>
        <dbReference type="Google" id="ProtNLM"/>
    </source>
</evidence>
<dbReference type="GeneID" id="89926873"/>
<keyword evidence="2" id="KW-1185">Reference proteome</keyword>
<reference evidence="1 2" key="1">
    <citation type="submission" date="2023-08" db="EMBL/GenBank/DDBJ databases">
        <title>Black Yeasts Isolated from many extreme environments.</title>
        <authorList>
            <person name="Coleine C."/>
            <person name="Stajich J.E."/>
            <person name="Selbmann L."/>
        </authorList>
    </citation>
    <scope>NUCLEOTIDE SEQUENCE [LARGE SCALE GENOMIC DNA]</scope>
    <source>
        <strain evidence="1 2">CCFEE 5935</strain>
    </source>
</reference>
<dbReference type="SUPFAM" id="SSF46689">
    <property type="entry name" value="Homeodomain-like"/>
    <property type="match status" value="1"/>
</dbReference>
<name>A0AAV9P911_9PEZI</name>
<organism evidence="1 2">
    <name type="scientific">Saxophila tyrrhenica</name>
    <dbReference type="NCBI Taxonomy" id="1690608"/>
    <lineage>
        <taxon>Eukaryota</taxon>
        <taxon>Fungi</taxon>
        <taxon>Dikarya</taxon>
        <taxon>Ascomycota</taxon>
        <taxon>Pezizomycotina</taxon>
        <taxon>Dothideomycetes</taxon>
        <taxon>Dothideomycetidae</taxon>
        <taxon>Mycosphaerellales</taxon>
        <taxon>Extremaceae</taxon>
        <taxon>Saxophila</taxon>
    </lineage>
</organism>
<evidence type="ECO:0000313" key="1">
    <source>
        <dbReference type="EMBL" id="KAK5169556.1"/>
    </source>
</evidence>
<dbReference type="Proteomes" id="UP001337655">
    <property type="component" value="Unassembled WGS sequence"/>
</dbReference>
<dbReference type="Gene3D" id="1.10.10.60">
    <property type="entry name" value="Homeodomain-like"/>
    <property type="match status" value="1"/>
</dbReference>
<proteinExistence type="predicted"/>
<protein>
    <recommendedName>
        <fullName evidence="3">Transposase</fullName>
    </recommendedName>
</protein>
<evidence type="ECO:0000313" key="2">
    <source>
        <dbReference type="Proteomes" id="UP001337655"/>
    </source>
</evidence>
<gene>
    <name evidence="1" type="ORF">LTR77_005532</name>
</gene>